<comment type="caution">
    <text evidence="2">The sequence shown here is derived from an EMBL/GenBank/DDBJ whole genome shotgun (WGS) entry which is preliminary data.</text>
</comment>
<feature type="region of interest" description="Disordered" evidence="1">
    <location>
        <begin position="311"/>
        <end position="345"/>
    </location>
</feature>
<accession>A0A2I1DPD2</accession>
<dbReference type="InterPro" id="IPR010927">
    <property type="entry name" value="T4SS_TraH"/>
</dbReference>
<organism evidence="2 3">
    <name type="scientific">Acidithiobacillus marinus</name>
    <dbReference type="NCBI Taxonomy" id="187490"/>
    <lineage>
        <taxon>Bacteria</taxon>
        <taxon>Pseudomonadati</taxon>
        <taxon>Pseudomonadota</taxon>
        <taxon>Acidithiobacillia</taxon>
        <taxon>Acidithiobacillales</taxon>
        <taxon>Acidithiobacillaceae</taxon>
        <taxon>Acidithiobacillus</taxon>
    </lineage>
</organism>
<dbReference type="Pfam" id="PF06122">
    <property type="entry name" value="TraH"/>
    <property type="match status" value="1"/>
</dbReference>
<sequence length="550" mass="58374">MQNKSQPLKKLKKPLKKQFSTGVLLAVTASLVTTSVLQSEHAYAGMQGFLSGMFAATSVPQAASMGNGVTLSGGYAEVRTPLSGANIISFSPPDISAGCGGINLYMGSFHFINGQEFLALLRTIGQEALGYAFQLAIDAMCHQCGALLASIEKTIQNMNNALHNTCQLAHGIFNASDVMGDFKAVGKNAEKVFGFGSGASTDVSSAYNSANHEGVLQNVLDTFKTNITKSWDTLTSSGSTTTQTKTENVSASDLIPEGNMFWKAINNSEAFQMLTGIDNSVSNVSAPCKNHDHACTKEILMSLVGTEVLRPGASSTANSDQEAEQENSTQATPNAANAQDTETAPPTLSLQDLVNGTKSATVMTCEPWSSTTQTYSPFSPHMGCEYVDQGGTTLGALGYEGIKAHIKHMLFGGGPGDHVGLEDDIIDGTPLSAAQQQFLQTMPGDLDTMLRESQGSPALVVEVLGLMEPVAVNDYAVKLGASLMATEQSVYSGNAHVVIPTFYKDSIMRLSQSENVYMRNVNTDSTRVLKAIKLVKEYHQTMQDATHGGI</sequence>
<proteinExistence type="predicted"/>
<evidence type="ECO:0000313" key="3">
    <source>
        <dbReference type="Proteomes" id="UP000234329"/>
    </source>
</evidence>
<dbReference type="InParanoid" id="A0A2I1DPD2"/>
<dbReference type="Proteomes" id="UP000234329">
    <property type="component" value="Unassembled WGS sequence"/>
</dbReference>
<evidence type="ECO:0000256" key="1">
    <source>
        <dbReference type="SAM" id="MobiDB-lite"/>
    </source>
</evidence>
<gene>
    <name evidence="2" type="ORF">B1757_02775</name>
</gene>
<dbReference type="AlphaFoldDB" id="A0A2I1DPD2"/>
<evidence type="ECO:0000313" key="2">
    <source>
        <dbReference type="EMBL" id="PKY11731.1"/>
    </source>
</evidence>
<dbReference type="OrthoDB" id="9797479at2"/>
<dbReference type="EMBL" id="MXAV01000007">
    <property type="protein sequence ID" value="PKY11731.1"/>
    <property type="molecule type" value="Genomic_DNA"/>
</dbReference>
<name>A0A2I1DPD2_9PROT</name>
<feature type="compositionally biased region" description="Polar residues" evidence="1">
    <location>
        <begin position="313"/>
        <end position="345"/>
    </location>
</feature>
<keyword evidence="3" id="KW-1185">Reference proteome</keyword>
<reference evidence="2 3" key="1">
    <citation type="submission" date="2017-03" db="EMBL/GenBank/DDBJ databases">
        <title>Draft genime sequence of the acidophilic sulfur-oxidizing bacterium Acidithiobacillus sp. SH, isolated from seawater.</title>
        <authorList>
            <person name="Sharmin S."/>
            <person name="Tokuhisa M."/>
            <person name="Kanao T."/>
            <person name="Kamimura K."/>
        </authorList>
    </citation>
    <scope>NUCLEOTIDE SEQUENCE [LARGE SCALE GENOMIC DNA]</scope>
    <source>
        <strain evidence="2 3">SH</strain>
    </source>
</reference>
<protein>
    <submittedName>
        <fullName evidence="2">Conjugal transfer protein TraH</fullName>
    </submittedName>
</protein>